<dbReference type="EMBL" id="MU117974">
    <property type="protein sequence ID" value="KAF9651594.1"/>
    <property type="molecule type" value="Genomic_DNA"/>
</dbReference>
<protein>
    <submittedName>
        <fullName evidence="1">Pet127-domain-containing protein</fullName>
    </submittedName>
</protein>
<evidence type="ECO:0000313" key="2">
    <source>
        <dbReference type="Proteomes" id="UP000886501"/>
    </source>
</evidence>
<sequence length="559" mass="63740">MKHRAKRSQSHSGSAQGGRTLKPRKTKRTKGQDSLHSNFGNPPNAMTREQRIMQTVLTTVHNKKPSTPAADGWSGEGWKTDGWGVDKLKPPPPDQNPIVTKEPENLESRPKESKPLPNERIQKSEVEYTRRIEGILTPLGSPVLQDVAPLTEHRPIATLAHKLDRVLFNPGVHWLQEPRSGVYNFTPWLQNIPDVNNFAFGRLPPFVRSSRDKDLWELAKREKRTFGGSTSSLTGMLSQVYFLISGIRPPDTSLLSRPFQYMPADFTPGQRMPASVLLNYKDGVYAIDSAYSERQDPDKNVLTWLGTLLEKFLTMSPEEFRRLLHDSPNPTADSGEIREAYRYAKSRRFVMRSQLDCYDPRLPGTGVFDLKTRAALPIRMDIMNYKQHSTYLIRTLQGEMESFEREYHDLMRSAFLKYNFQARIGNMDGVLVAHHNTARIFGFRYIPLSEMDACLFGGGDRGEVVFEKCVSLLEEILMEAIGGFPDQVRFEHLIDYCTAPVDSFLNRLSAVCSRPTPTSWTFLSNPKFMRRAKVRDRLFISWWSLPVTSTDAVRTARAL</sequence>
<organism evidence="1 2">
    <name type="scientific">Thelephora ganbajun</name>
    <name type="common">Ganba fungus</name>
    <dbReference type="NCBI Taxonomy" id="370292"/>
    <lineage>
        <taxon>Eukaryota</taxon>
        <taxon>Fungi</taxon>
        <taxon>Dikarya</taxon>
        <taxon>Basidiomycota</taxon>
        <taxon>Agaricomycotina</taxon>
        <taxon>Agaricomycetes</taxon>
        <taxon>Thelephorales</taxon>
        <taxon>Thelephoraceae</taxon>
        <taxon>Thelephora</taxon>
    </lineage>
</organism>
<gene>
    <name evidence="1" type="ORF">BDM02DRAFT_3110327</name>
</gene>
<accession>A0ACB6ZPY3</accession>
<evidence type="ECO:0000313" key="1">
    <source>
        <dbReference type="EMBL" id="KAF9651594.1"/>
    </source>
</evidence>
<proteinExistence type="predicted"/>
<reference evidence="1" key="2">
    <citation type="journal article" date="2020" name="Nat. Commun.">
        <title>Large-scale genome sequencing of mycorrhizal fungi provides insights into the early evolution of symbiotic traits.</title>
        <authorList>
            <person name="Miyauchi S."/>
            <person name="Kiss E."/>
            <person name="Kuo A."/>
            <person name="Drula E."/>
            <person name="Kohler A."/>
            <person name="Sanchez-Garcia M."/>
            <person name="Morin E."/>
            <person name="Andreopoulos B."/>
            <person name="Barry K.W."/>
            <person name="Bonito G."/>
            <person name="Buee M."/>
            <person name="Carver A."/>
            <person name="Chen C."/>
            <person name="Cichocki N."/>
            <person name="Clum A."/>
            <person name="Culley D."/>
            <person name="Crous P.W."/>
            <person name="Fauchery L."/>
            <person name="Girlanda M."/>
            <person name="Hayes R.D."/>
            <person name="Keri Z."/>
            <person name="LaButti K."/>
            <person name="Lipzen A."/>
            <person name="Lombard V."/>
            <person name="Magnuson J."/>
            <person name="Maillard F."/>
            <person name="Murat C."/>
            <person name="Nolan M."/>
            <person name="Ohm R.A."/>
            <person name="Pangilinan J."/>
            <person name="Pereira M.F."/>
            <person name="Perotto S."/>
            <person name="Peter M."/>
            <person name="Pfister S."/>
            <person name="Riley R."/>
            <person name="Sitrit Y."/>
            <person name="Stielow J.B."/>
            <person name="Szollosi G."/>
            <person name="Zifcakova L."/>
            <person name="Stursova M."/>
            <person name="Spatafora J.W."/>
            <person name="Tedersoo L."/>
            <person name="Vaario L.M."/>
            <person name="Yamada A."/>
            <person name="Yan M."/>
            <person name="Wang P."/>
            <person name="Xu J."/>
            <person name="Bruns T."/>
            <person name="Baldrian P."/>
            <person name="Vilgalys R."/>
            <person name="Dunand C."/>
            <person name="Henrissat B."/>
            <person name="Grigoriev I.V."/>
            <person name="Hibbett D."/>
            <person name="Nagy L.G."/>
            <person name="Martin F.M."/>
        </authorList>
    </citation>
    <scope>NUCLEOTIDE SEQUENCE</scope>
    <source>
        <strain evidence="1">P2</strain>
    </source>
</reference>
<reference evidence="1" key="1">
    <citation type="submission" date="2019-10" db="EMBL/GenBank/DDBJ databases">
        <authorList>
            <consortium name="DOE Joint Genome Institute"/>
            <person name="Kuo A."/>
            <person name="Miyauchi S."/>
            <person name="Kiss E."/>
            <person name="Drula E."/>
            <person name="Kohler A."/>
            <person name="Sanchez-Garcia M."/>
            <person name="Andreopoulos B."/>
            <person name="Barry K.W."/>
            <person name="Bonito G."/>
            <person name="Buee M."/>
            <person name="Carver A."/>
            <person name="Chen C."/>
            <person name="Cichocki N."/>
            <person name="Clum A."/>
            <person name="Culley D."/>
            <person name="Crous P.W."/>
            <person name="Fauchery L."/>
            <person name="Girlanda M."/>
            <person name="Hayes R."/>
            <person name="Keri Z."/>
            <person name="Labutti K."/>
            <person name="Lipzen A."/>
            <person name="Lombard V."/>
            <person name="Magnuson J."/>
            <person name="Maillard F."/>
            <person name="Morin E."/>
            <person name="Murat C."/>
            <person name="Nolan M."/>
            <person name="Ohm R."/>
            <person name="Pangilinan J."/>
            <person name="Pereira M."/>
            <person name="Perotto S."/>
            <person name="Peter M."/>
            <person name="Riley R."/>
            <person name="Sitrit Y."/>
            <person name="Stielow B."/>
            <person name="Szollosi G."/>
            <person name="Zifcakova L."/>
            <person name="Stursova M."/>
            <person name="Spatafora J.W."/>
            <person name="Tedersoo L."/>
            <person name="Vaario L.-M."/>
            <person name="Yamada A."/>
            <person name="Yan M."/>
            <person name="Wang P."/>
            <person name="Xu J."/>
            <person name="Bruns T."/>
            <person name="Baldrian P."/>
            <person name="Vilgalys R."/>
            <person name="Henrissat B."/>
            <person name="Grigoriev I.V."/>
            <person name="Hibbett D."/>
            <person name="Nagy L.G."/>
            <person name="Martin F.M."/>
        </authorList>
    </citation>
    <scope>NUCLEOTIDE SEQUENCE</scope>
    <source>
        <strain evidence="1">P2</strain>
    </source>
</reference>
<keyword evidence="2" id="KW-1185">Reference proteome</keyword>
<comment type="caution">
    <text evidence="1">The sequence shown here is derived from an EMBL/GenBank/DDBJ whole genome shotgun (WGS) entry which is preliminary data.</text>
</comment>
<dbReference type="Proteomes" id="UP000886501">
    <property type="component" value="Unassembled WGS sequence"/>
</dbReference>
<name>A0ACB6ZPY3_THEGA</name>